<feature type="transmembrane region" description="Helical" evidence="1">
    <location>
        <begin position="12"/>
        <end position="33"/>
    </location>
</feature>
<dbReference type="Pfam" id="PF10754">
    <property type="entry name" value="DUF2569"/>
    <property type="match status" value="1"/>
</dbReference>
<keyword evidence="1" id="KW-0472">Membrane</keyword>
<dbReference type="RefSeq" id="WP_306351063.1">
    <property type="nucleotide sequence ID" value="NZ_JASAWV010000003.1"/>
</dbReference>
<protein>
    <submittedName>
        <fullName evidence="2">DUF2569 domain-containing protein</fullName>
    </submittedName>
</protein>
<organism evidence="2 3">
    <name type="scientific">Phocoenobacter atlanticus subsp. atlanticus</name>
    <dbReference type="NCBI Taxonomy" id="3061285"/>
    <lineage>
        <taxon>Bacteria</taxon>
        <taxon>Pseudomonadati</taxon>
        <taxon>Pseudomonadota</taxon>
        <taxon>Gammaproteobacteria</taxon>
        <taxon>Pasteurellales</taxon>
        <taxon>Pasteurellaceae</taxon>
        <taxon>Phocoenobacter</taxon>
        <taxon>Phocoenobacter atlanticus</taxon>
    </lineage>
</organism>
<gene>
    <name evidence="2" type="ORF">QJU57_01985</name>
</gene>
<evidence type="ECO:0000313" key="2">
    <source>
        <dbReference type="EMBL" id="MDP8147846.1"/>
    </source>
</evidence>
<dbReference type="InterPro" id="IPR019690">
    <property type="entry name" value="DUF2569"/>
</dbReference>
<proteinExistence type="predicted"/>
<comment type="caution">
    <text evidence="2">The sequence shown here is derived from an EMBL/GenBank/DDBJ whole genome shotgun (WGS) entry which is preliminary data.</text>
</comment>
<evidence type="ECO:0000313" key="3">
    <source>
        <dbReference type="Proteomes" id="UP001226020"/>
    </source>
</evidence>
<dbReference type="AlphaFoldDB" id="A0AAW8CEG4"/>
<keyword evidence="1" id="KW-0812">Transmembrane</keyword>
<keyword evidence="1" id="KW-1133">Transmembrane helix</keyword>
<accession>A0AAW8CEG4</accession>
<feature type="transmembrane region" description="Helical" evidence="1">
    <location>
        <begin position="61"/>
        <end position="82"/>
    </location>
</feature>
<feature type="transmembrane region" description="Helical" evidence="1">
    <location>
        <begin position="94"/>
        <end position="113"/>
    </location>
</feature>
<dbReference type="EMBL" id="JASAXT010000003">
    <property type="protein sequence ID" value="MDP8147846.1"/>
    <property type="molecule type" value="Genomic_DNA"/>
</dbReference>
<reference evidence="2 3" key="1">
    <citation type="journal article" date="2023" name="Front. Microbiol.">
        <title>Phylogeography and host specificity of Pasteurellaceae pathogenic to sea-farmed fish in the north-east Atlantic.</title>
        <authorList>
            <person name="Gulla S."/>
            <person name="Colquhoun D.J."/>
            <person name="Olsen A.B."/>
            <person name="Spilsberg B."/>
            <person name="Lagesen K."/>
            <person name="Aakesson C.P."/>
            <person name="Strom S."/>
            <person name="Manji F."/>
            <person name="Birkbeck T.H."/>
            <person name="Nilsen H.K."/>
        </authorList>
    </citation>
    <scope>NUCLEOTIDE SEQUENCE [LARGE SCALE GENOMIC DNA]</scope>
    <source>
        <strain evidence="2 3">NVIB3131</strain>
    </source>
</reference>
<sequence length="158" mass="18765">MIADIPEKEHKGWFILLGISLLLSPFQISAYIFEIYDLISSNAWEDLITISSSHYIPNFQYLVLCELSFYILMLLAWIYIIYLFFTKNYKFPKIFIIISLTYLFFILVDTFVASLFLKDIAQNDTEIRIIAIYCLIWITYIKKSQRVKNTFVKKKPVE</sequence>
<feature type="transmembrane region" description="Helical" evidence="1">
    <location>
        <begin position="125"/>
        <end position="141"/>
    </location>
</feature>
<dbReference type="Proteomes" id="UP001226020">
    <property type="component" value="Unassembled WGS sequence"/>
</dbReference>
<name>A0AAW8CEG4_9PAST</name>
<keyword evidence="3" id="KW-1185">Reference proteome</keyword>
<evidence type="ECO:0000256" key="1">
    <source>
        <dbReference type="SAM" id="Phobius"/>
    </source>
</evidence>